<dbReference type="GO" id="GO:0007165">
    <property type="term" value="P:signal transduction"/>
    <property type="evidence" value="ECO:0007669"/>
    <property type="project" value="TreeGrafter"/>
</dbReference>
<evidence type="ECO:0000313" key="3">
    <source>
        <dbReference type="Proteomes" id="UP000504631"/>
    </source>
</evidence>
<feature type="compositionally biased region" description="Basic and acidic residues" evidence="2">
    <location>
        <begin position="71"/>
        <end position="85"/>
    </location>
</feature>
<name>A0A6J3KGX1_9HYME</name>
<dbReference type="GeneID" id="117234261"/>
<feature type="compositionally biased region" description="Basic and acidic residues" evidence="2">
    <location>
        <begin position="46"/>
        <end position="57"/>
    </location>
</feature>
<dbReference type="AlphaFoldDB" id="A0A6J3KGX1"/>
<reference evidence="4" key="1">
    <citation type="submission" date="2025-08" db="UniProtKB">
        <authorList>
            <consortium name="RefSeq"/>
        </authorList>
    </citation>
    <scope>IDENTIFICATION</scope>
    <source>
        <tissue evidence="4">Muscle</tissue>
    </source>
</reference>
<dbReference type="PANTHER" id="PTHR12832:SF11">
    <property type="entry name" value="LD23868P"/>
    <property type="match status" value="1"/>
</dbReference>
<accession>A0A6J3KGX1</accession>
<comment type="similarity">
    <text evidence="1">Belongs to the TCP11 family.</text>
</comment>
<dbReference type="InterPro" id="IPR008862">
    <property type="entry name" value="Tcp11"/>
</dbReference>
<keyword evidence="3" id="KW-1185">Reference proteome</keyword>
<proteinExistence type="inferred from homology"/>
<evidence type="ECO:0000256" key="2">
    <source>
        <dbReference type="SAM" id="MobiDB-lite"/>
    </source>
</evidence>
<dbReference type="KEGG" id="bvk:117234261"/>
<protein>
    <submittedName>
        <fullName evidence="4">T-complex protein 11-like protein 1 isoform X1</fullName>
    </submittedName>
</protein>
<feature type="compositionally biased region" description="Polar residues" evidence="2">
    <location>
        <begin position="58"/>
        <end position="67"/>
    </location>
</feature>
<dbReference type="RefSeq" id="XP_033351169.1">
    <property type="nucleotide sequence ID" value="XM_033495278.1"/>
</dbReference>
<organism evidence="3 4">
    <name type="scientific">Bombus vosnesenskii</name>
    <dbReference type="NCBI Taxonomy" id="207650"/>
    <lineage>
        <taxon>Eukaryota</taxon>
        <taxon>Metazoa</taxon>
        <taxon>Ecdysozoa</taxon>
        <taxon>Arthropoda</taxon>
        <taxon>Hexapoda</taxon>
        <taxon>Insecta</taxon>
        <taxon>Pterygota</taxon>
        <taxon>Neoptera</taxon>
        <taxon>Endopterygota</taxon>
        <taxon>Hymenoptera</taxon>
        <taxon>Apocrita</taxon>
        <taxon>Aculeata</taxon>
        <taxon>Apoidea</taxon>
        <taxon>Anthophila</taxon>
        <taxon>Apidae</taxon>
        <taxon>Bombus</taxon>
        <taxon>Pyrobombus</taxon>
    </lineage>
</organism>
<dbReference type="Proteomes" id="UP000504631">
    <property type="component" value="Unplaced"/>
</dbReference>
<dbReference type="PANTHER" id="PTHR12832">
    <property type="entry name" value="TESTIS-SPECIFIC PROTEIN PBS13 T-COMPLEX 11"/>
    <property type="match status" value="1"/>
</dbReference>
<evidence type="ECO:0000256" key="1">
    <source>
        <dbReference type="ARBA" id="ARBA00010954"/>
    </source>
</evidence>
<dbReference type="Pfam" id="PF05794">
    <property type="entry name" value="Tcp11"/>
    <property type="match status" value="1"/>
</dbReference>
<sequence length="556" mass="63035">MLIYEKLLQSLTSLSSISIAFKCQLFLSADHATTKQLNQKLIVPDRNQKMENNEEQKSNINEASTSVPVDCKSDSHLETEEENAKGQKTPNFVVGGLIGASPPKFVSLEEIINAANGMKNMALAHEIAVDKNFQLQKLEPDDGTIHRKVKEIMHKAFWNLLAEQLDEDPPNYTQALVLLKEIKETLDELVLPHHAKIRENLKEVLDVDLIKQQAENGVLDFHHYAQYVISIMSKVCAPVRDEKIRELSQETHVIEIFKGIMEVLQLMRLDLANFTITMMRPNIVASSIEYEKAKFAEFLKVNTNGLQFTEKWLLRHFDPTNIMSSSSDINATRQLTHCLLTEAYLDLLEWDFSPDAETLMLDQSRLLELRDKTSRLSIIGSVILLVNNTVGAPIHGVSNFKKNIKQHLNVLLDSVHSNKDLETVMPNIVLQVKTDLKTTLHEINAASLSPEIETLLEGQILDLINPEHKIRHLINLRIRQFLQKIILSQSTAPQQVPPGLSSLQEELTAIVAQFLILISHNRSVFGEYYQEIITNALIKKETESNKDMSAIHTMDL</sequence>
<feature type="region of interest" description="Disordered" evidence="2">
    <location>
        <begin position="45"/>
        <end position="86"/>
    </location>
</feature>
<gene>
    <name evidence="4" type="primary">LOC117234261</name>
</gene>
<evidence type="ECO:0000313" key="4">
    <source>
        <dbReference type="RefSeq" id="XP_033351169.1"/>
    </source>
</evidence>